<evidence type="ECO:0000313" key="1">
    <source>
        <dbReference type="EMBL" id="KAI3799550.1"/>
    </source>
</evidence>
<organism evidence="1 2">
    <name type="scientific">Smallanthus sonchifolius</name>
    <dbReference type="NCBI Taxonomy" id="185202"/>
    <lineage>
        <taxon>Eukaryota</taxon>
        <taxon>Viridiplantae</taxon>
        <taxon>Streptophyta</taxon>
        <taxon>Embryophyta</taxon>
        <taxon>Tracheophyta</taxon>
        <taxon>Spermatophyta</taxon>
        <taxon>Magnoliopsida</taxon>
        <taxon>eudicotyledons</taxon>
        <taxon>Gunneridae</taxon>
        <taxon>Pentapetalae</taxon>
        <taxon>asterids</taxon>
        <taxon>campanulids</taxon>
        <taxon>Asterales</taxon>
        <taxon>Asteraceae</taxon>
        <taxon>Asteroideae</taxon>
        <taxon>Heliantheae alliance</taxon>
        <taxon>Millerieae</taxon>
        <taxon>Smallanthus</taxon>
    </lineage>
</organism>
<gene>
    <name evidence="1" type="ORF">L1987_34849</name>
</gene>
<dbReference type="Proteomes" id="UP001056120">
    <property type="component" value="Linkage Group LG11"/>
</dbReference>
<evidence type="ECO:0000313" key="2">
    <source>
        <dbReference type="Proteomes" id="UP001056120"/>
    </source>
</evidence>
<comment type="caution">
    <text evidence="1">The sequence shown here is derived from an EMBL/GenBank/DDBJ whole genome shotgun (WGS) entry which is preliminary data.</text>
</comment>
<accession>A0ACB9HWP1</accession>
<keyword evidence="2" id="KW-1185">Reference proteome</keyword>
<reference evidence="2" key="1">
    <citation type="journal article" date="2022" name="Mol. Ecol. Resour.">
        <title>The genomes of chicory, endive, great burdock and yacon provide insights into Asteraceae palaeo-polyploidization history and plant inulin production.</title>
        <authorList>
            <person name="Fan W."/>
            <person name="Wang S."/>
            <person name="Wang H."/>
            <person name="Wang A."/>
            <person name="Jiang F."/>
            <person name="Liu H."/>
            <person name="Zhao H."/>
            <person name="Xu D."/>
            <person name="Zhang Y."/>
        </authorList>
    </citation>
    <scope>NUCLEOTIDE SEQUENCE [LARGE SCALE GENOMIC DNA]</scope>
    <source>
        <strain evidence="2">cv. Yunnan</strain>
    </source>
</reference>
<protein>
    <submittedName>
        <fullName evidence="1">Uncharacterized protein</fullName>
    </submittedName>
</protein>
<name>A0ACB9HWP1_9ASTR</name>
<dbReference type="EMBL" id="CM042028">
    <property type="protein sequence ID" value="KAI3799550.1"/>
    <property type="molecule type" value="Genomic_DNA"/>
</dbReference>
<sequence length="271" mass="31444">MLTRCSMKCLNEIVFVLLSGYVEPEYKNTSILKKESDVYSFGIIRLEKVRRIFQLFDRNEDGGLNKEELEALLVAINFDLKHCSQETISSSTDKVFCLYDKFIDGEKGLTCYGLLRIYDDGDGDLDLDYEKLGLNVKPHSDGGPIFSFRAPGRCEKAWRIFEHFDLNNDGGLNREELEALIVATNYNVRYDHFLNQYEKKYIDGEMGLNVDDFFNRYEKYIDGKKGLTFYGLLLSYDQGDLDLDQISDFLAMMFKLYTKINDQVALGRRIR</sequence>
<reference evidence="1 2" key="2">
    <citation type="journal article" date="2022" name="Mol. Ecol. Resour.">
        <title>The genomes of chicory, endive, great burdock and yacon provide insights into Asteraceae paleo-polyploidization history and plant inulin production.</title>
        <authorList>
            <person name="Fan W."/>
            <person name="Wang S."/>
            <person name="Wang H."/>
            <person name="Wang A."/>
            <person name="Jiang F."/>
            <person name="Liu H."/>
            <person name="Zhao H."/>
            <person name="Xu D."/>
            <person name="Zhang Y."/>
        </authorList>
    </citation>
    <scope>NUCLEOTIDE SEQUENCE [LARGE SCALE GENOMIC DNA]</scope>
    <source>
        <strain evidence="2">cv. Yunnan</strain>
        <tissue evidence="1">Leaves</tissue>
    </source>
</reference>
<proteinExistence type="predicted"/>